<protein>
    <submittedName>
        <fullName evidence="2">Metallo-hydrolase/oxidoreductase</fullName>
    </submittedName>
</protein>
<accession>A0A9W9FG47</accession>
<name>A0A9W9FG47_9EURO</name>
<dbReference type="AlphaFoldDB" id="A0A9W9FG47"/>
<organism evidence="2 3">
    <name type="scientific">Penicillium argentinense</name>
    <dbReference type="NCBI Taxonomy" id="1131581"/>
    <lineage>
        <taxon>Eukaryota</taxon>
        <taxon>Fungi</taxon>
        <taxon>Dikarya</taxon>
        <taxon>Ascomycota</taxon>
        <taxon>Pezizomycotina</taxon>
        <taxon>Eurotiomycetes</taxon>
        <taxon>Eurotiomycetidae</taxon>
        <taxon>Eurotiales</taxon>
        <taxon>Aspergillaceae</taxon>
        <taxon>Penicillium</taxon>
    </lineage>
</organism>
<feature type="compositionally biased region" description="Low complexity" evidence="1">
    <location>
        <begin position="21"/>
        <end position="34"/>
    </location>
</feature>
<dbReference type="OrthoDB" id="536211at2759"/>
<reference evidence="2" key="2">
    <citation type="journal article" date="2023" name="IMA Fungus">
        <title>Comparative genomic study of the Penicillium genus elucidates a diverse pangenome and 15 lateral gene transfer events.</title>
        <authorList>
            <person name="Petersen C."/>
            <person name="Sorensen T."/>
            <person name="Nielsen M.R."/>
            <person name="Sondergaard T.E."/>
            <person name="Sorensen J.L."/>
            <person name="Fitzpatrick D.A."/>
            <person name="Frisvad J.C."/>
            <person name="Nielsen K.L."/>
        </authorList>
    </citation>
    <scope>NUCLEOTIDE SEQUENCE</scope>
    <source>
        <strain evidence="2">IBT 30761</strain>
    </source>
</reference>
<dbReference type="InterPro" id="IPR036866">
    <property type="entry name" value="RibonucZ/Hydroxyglut_hydro"/>
</dbReference>
<evidence type="ECO:0000313" key="2">
    <source>
        <dbReference type="EMBL" id="KAJ5099593.1"/>
    </source>
</evidence>
<dbReference type="Proteomes" id="UP001149074">
    <property type="component" value="Unassembled WGS sequence"/>
</dbReference>
<dbReference type="EMBL" id="JAPQKI010000005">
    <property type="protein sequence ID" value="KAJ5099593.1"/>
    <property type="molecule type" value="Genomic_DNA"/>
</dbReference>
<gene>
    <name evidence="2" type="ORF">N7532_006594</name>
</gene>
<dbReference type="RefSeq" id="XP_056475247.1">
    <property type="nucleotide sequence ID" value="XM_056619088.1"/>
</dbReference>
<keyword evidence="3" id="KW-1185">Reference proteome</keyword>
<dbReference type="Gene3D" id="3.60.15.10">
    <property type="entry name" value="Ribonuclease Z/Hydroxyacylglutathione hydrolase-like"/>
    <property type="match status" value="1"/>
</dbReference>
<evidence type="ECO:0000313" key="3">
    <source>
        <dbReference type="Proteomes" id="UP001149074"/>
    </source>
</evidence>
<dbReference type="SUPFAM" id="SSF56281">
    <property type="entry name" value="Metallo-hydrolase/oxidoreductase"/>
    <property type="match status" value="1"/>
</dbReference>
<proteinExistence type="predicted"/>
<sequence length="185" mass="20328">MTSLRADIYVAPSSPGPSLTASKAASDPRSPAPSSTMQHLIDWIKARIPSKKLTIVHITHGNGDHFGIPVLQQALTGLTALVTPGTIAHMKEQLEQHTFQRTWASRFARQIPAHQKFAKSIGPERTIKLELHTLHAIEILELDVCGDVHQMLSETNTREKRGAWIASARKVEILHPELVVPGHAS</sequence>
<evidence type="ECO:0000256" key="1">
    <source>
        <dbReference type="SAM" id="MobiDB-lite"/>
    </source>
</evidence>
<comment type="caution">
    <text evidence="2">The sequence shown here is derived from an EMBL/GenBank/DDBJ whole genome shotgun (WGS) entry which is preliminary data.</text>
</comment>
<feature type="region of interest" description="Disordered" evidence="1">
    <location>
        <begin position="1"/>
        <end position="34"/>
    </location>
</feature>
<dbReference type="GeneID" id="81358067"/>
<reference evidence="2" key="1">
    <citation type="submission" date="2022-11" db="EMBL/GenBank/DDBJ databases">
        <authorList>
            <person name="Petersen C."/>
        </authorList>
    </citation>
    <scope>NUCLEOTIDE SEQUENCE</scope>
    <source>
        <strain evidence="2">IBT 30761</strain>
    </source>
</reference>